<dbReference type="AlphaFoldDB" id="A0A0A9EW87"/>
<protein>
    <submittedName>
        <fullName evidence="1">Uncharacterized protein</fullName>
    </submittedName>
</protein>
<accession>A0A0A9EW87</accession>
<reference evidence="1" key="2">
    <citation type="journal article" date="2015" name="Data Brief">
        <title>Shoot transcriptome of the giant reed, Arundo donax.</title>
        <authorList>
            <person name="Barrero R.A."/>
            <person name="Guerrero F.D."/>
            <person name="Moolhuijzen P."/>
            <person name="Goolsby J.A."/>
            <person name="Tidwell J."/>
            <person name="Bellgard S.E."/>
            <person name="Bellgard M.I."/>
        </authorList>
    </citation>
    <scope>NUCLEOTIDE SEQUENCE</scope>
    <source>
        <tissue evidence="1">Shoot tissue taken approximately 20 cm above the soil surface</tissue>
    </source>
</reference>
<sequence length="33" mass="3702">MEDDSCDGLNRIQQAASLSLYHSILTERCCLCI</sequence>
<proteinExistence type="predicted"/>
<name>A0A0A9EW87_ARUDO</name>
<dbReference type="EMBL" id="GBRH01197583">
    <property type="protein sequence ID" value="JAE00313.1"/>
    <property type="molecule type" value="Transcribed_RNA"/>
</dbReference>
<reference evidence="1" key="1">
    <citation type="submission" date="2014-09" db="EMBL/GenBank/DDBJ databases">
        <authorList>
            <person name="Magalhaes I.L.F."/>
            <person name="Oliveira U."/>
            <person name="Santos F.R."/>
            <person name="Vidigal T.H.D.A."/>
            <person name="Brescovit A.D."/>
            <person name="Santos A.J."/>
        </authorList>
    </citation>
    <scope>NUCLEOTIDE SEQUENCE</scope>
    <source>
        <tissue evidence="1">Shoot tissue taken approximately 20 cm above the soil surface</tissue>
    </source>
</reference>
<organism evidence="1">
    <name type="scientific">Arundo donax</name>
    <name type="common">Giant reed</name>
    <name type="synonym">Donax arundinaceus</name>
    <dbReference type="NCBI Taxonomy" id="35708"/>
    <lineage>
        <taxon>Eukaryota</taxon>
        <taxon>Viridiplantae</taxon>
        <taxon>Streptophyta</taxon>
        <taxon>Embryophyta</taxon>
        <taxon>Tracheophyta</taxon>
        <taxon>Spermatophyta</taxon>
        <taxon>Magnoliopsida</taxon>
        <taxon>Liliopsida</taxon>
        <taxon>Poales</taxon>
        <taxon>Poaceae</taxon>
        <taxon>PACMAD clade</taxon>
        <taxon>Arundinoideae</taxon>
        <taxon>Arundineae</taxon>
        <taxon>Arundo</taxon>
    </lineage>
</organism>
<evidence type="ECO:0000313" key="1">
    <source>
        <dbReference type="EMBL" id="JAE00313.1"/>
    </source>
</evidence>